<protein>
    <submittedName>
        <fullName evidence="1">Uncharacterized protein</fullName>
    </submittedName>
</protein>
<organism evidence="1">
    <name type="scientific">Arundo donax</name>
    <name type="common">Giant reed</name>
    <name type="synonym">Donax arundinaceus</name>
    <dbReference type="NCBI Taxonomy" id="35708"/>
    <lineage>
        <taxon>Eukaryota</taxon>
        <taxon>Viridiplantae</taxon>
        <taxon>Streptophyta</taxon>
        <taxon>Embryophyta</taxon>
        <taxon>Tracheophyta</taxon>
        <taxon>Spermatophyta</taxon>
        <taxon>Magnoliopsida</taxon>
        <taxon>Liliopsida</taxon>
        <taxon>Poales</taxon>
        <taxon>Poaceae</taxon>
        <taxon>PACMAD clade</taxon>
        <taxon>Arundinoideae</taxon>
        <taxon>Arundineae</taxon>
        <taxon>Arundo</taxon>
    </lineage>
</organism>
<sequence length="130" mass="14323">MSIARGATSWRVDRLVIDAPPGVDSPRVDSAAWPPGVPIGVPAVDTLFSRPSDHRQPCCRPPPRRQCYIVVIYKIGVLFRQRERIRQRRAELSAELSRRPAAVGVEDFGAAGSGAARVALSRYPHGYARH</sequence>
<proteinExistence type="predicted"/>
<name>A0A0A9HHG4_ARUDO</name>
<dbReference type="EMBL" id="GBRH01163590">
    <property type="protein sequence ID" value="JAE34306.1"/>
    <property type="molecule type" value="Transcribed_RNA"/>
</dbReference>
<dbReference type="AlphaFoldDB" id="A0A0A9HHG4"/>
<evidence type="ECO:0000313" key="1">
    <source>
        <dbReference type="EMBL" id="JAE34306.1"/>
    </source>
</evidence>
<reference evidence="1" key="2">
    <citation type="journal article" date="2015" name="Data Brief">
        <title>Shoot transcriptome of the giant reed, Arundo donax.</title>
        <authorList>
            <person name="Barrero R.A."/>
            <person name="Guerrero F.D."/>
            <person name="Moolhuijzen P."/>
            <person name="Goolsby J.A."/>
            <person name="Tidwell J."/>
            <person name="Bellgard S.E."/>
            <person name="Bellgard M.I."/>
        </authorList>
    </citation>
    <scope>NUCLEOTIDE SEQUENCE</scope>
    <source>
        <tissue evidence="1">Shoot tissue taken approximately 20 cm above the soil surface</tissue>
    </source>
</reference>
<accession>A0A0A9HHG4</accession>
<reference evidence="1" key="1">
    <citation type="submission" date="2014-09" db="EMBL/GenBank/DDBJ databases">
        <authorList>
            <person name="Magalhaes I.L.F."/>
            <person name="Oliveira U."/>
            <person name="Santos F.R."/>
            <person name="Vidigal T.H.D.A."/>
            <person name="Brescovit A.D."/>
            <person name="Santos A.J."/>
        </authorList>
    </citation>
    <scope>NUCLEOTIDE SEQUENCE</scope>
    <source>
        <tissue evidence="1">Shoot tissue taken approximately 20 cm above the soil surface</tissue>
    </source>
</reference>